<protein>
    <submittedName>
        <fullName evidence="2">Oidioi.mRNA.OKI2018_I69.chr2.g4545.t1.cds</fullName>
    </submittedName>
</protein>
<dbReference type="Proteomes" id="UP001158576">
    <property type="component" value="Chromosome 2"/>
</dbReference>
<evidence type="ECO:0000256" key="1">
    <source>
        <dbReference type="SAM" id="SignalP"/>
    </source>
</evidence>
<keyword evidence="3" id="KW-1185">Reference proteome</keyword>
<proteinExistence type="predicted"/>
<organism evidence="2 3">
    <name type="scientific">Oikopleura dioica</name>
    <name type="common">Tunicate</name>
    <dbReference type="NCBI Taxonomy" id="34765"/>
    <lineage>
        <taxon>Eukaryota</taxon>
        <taxon>Metazoa</taxon>
        <taxon>Chordata</taxon>
        <taxon>Tunicata</taxon>
        <taxon>Appendicularia</taxon>
        <taxon>Copelata</taxon>
        <taxon>Oikopleuridae</taxon>
        <taxon>Oikopleura</taxon>
    </lineage>
</organism>
<dbReference type="EMBL" id="OU015567">
    <property type="protein sequence ID" value="CAG5110109.1"/>
    <property type="molecule type" value="Genomic_DNA"/>
</dbReference>
<sequence length="67" mass="7647">MNFLKLFGVFGTMVSATDFSLTDMANVYQKRSGYSMPFVKRANIGDPMLRRFIALMDQFEAEQAARN</sequence>
<evidence type="ECO:0000313" key="3">
    <source>
        <dbReference type="Proteomes" id="UP001158576"/>
    </source>
</evidence>
<gene>
    <name evidence="2" type="ORF">OKIOD_LOCUS13310</name>
</gene>
<accession>A0ABN7SXP0</accession>
<feature type="signal peptide" evidence="1">
    <location>
        <begin position="1"/>
        <end position="16"/>
    </location>
</feature>
<evidence type="ECO:0000313" key="2">
    <source>
        <dbReference type="EMBL" id="CAG5110109.1"/>
    </source>
</evidence>
<keyword evidence="1" id="KW-0732">Signal</keyword>
<reference evidence="2 3" key="1">
    <citation type="submission" date="2021-04" db="EMBL/GenBank/DDBJ databases">
        <authorList>
            <person name="Bliznina A."/>
        </authorList>
    </citation>
    <scope>NUCLEOTIDE SEQUENCE [LARGE SCALE GENOMIC DNA]</scope>
</reference>
<name>A0ABN7SXP0_OIKDI</name>
<feature type="chain" id="PRO_5047515338" evidence="1">
    <location>
        <begin position="17"/>
        <end position="67"/>
    </location>
</feature>